<organism evidence="2 3">
    <name type="scientific">Latilactobacillus curvatus</name>
    <name type="common">Lactobacillus curvatus</name>
    <dbReference type="NCBI Taxonomy" id="28038"/>
    <lineage>
        <taxon>Bacteria</taxon>
        <taxon>Bacillati</taxon>
        <taxon>Bacillota</taxon>
        <taxon>Bacilli</taxon>
        <taxon>Lactobacillales</taxon>
        <taxon>Lactobacillaceae</taxon>
        <taxon>Latilactobacillus</taxon>
    </lineage>
</organism>
<evidence type="ECO:0000256" key="1">
    <source>
        <dbReference type="SAM" id="MobiDB-lite"/>
    </source>
</evidence>
<protein>
    <submittedName>
        <fullName evidence="2">DUF669 domain-containing protein</fullName>
    </submittedName>
</protein>
<dbReference type="Proteomes" id="UP000257607">
    <property type="component" value="Chromosome"/>
</dbReference>
<sequence length="183" mass="20573">MAFLTTDYTENKSNDYGVLPTGNYEMIIAKAQETSTKSGAESLQIDLIVRNDLDGVPSLAETNKKYHNRHVFMANWKRKKTNQYDMQGFQYILDAIGVPEGTQINSIEDFLNVLSGKVAKVYVKKEKNEYNGNVNDVNRVAPWNFSKSDYPQSNHQFKETSGADPFSGNNTSAPNVSDDDLPF</sequence>
<evidence type="ECO:0000313" key="3">
    <source>
        <dbReference type="Proteomes" id="UP000257607"/>
    </source>
</evidence>
<dbReference type="Pfam" id="PF05037">
    <property type="entry name" value="DUF669"/>
    <property type="match status" value="1"/>
</dbReference>
<dbReference type="AlphaFoldDB" id="A0A385ACQ4"/>
<dbReference type="RefSeq" id="WP_116843500.1">
    <property type="nucleotide sequence ID" value="NZ_CP031003.1"/>
</dbReference>
<dbReference type="EMBL" id="CP031003">
    <property type="protein sequence ID" value="AXN35427.1"/>
    <property type="molecule type" value="Genomic_DNA"/>
</dbReference>
<accession>A0A385ACQ4</accession>
<feature type="region of interest" description="Disordered" evidence="1">
    <location>
        <begin position="148"/>
        <end position="183"/>
    </location>
</feature>
<dbReference type="InterPro" id="IPR007731">
    <property type="entry name" value="DUF669"/>
</dbReference>
<evidence type="ECO:0000313" key="2">
    <source>
        <dbReference type="EMBL" id="AXN35427.1"/>
    </source>
</evidence>
<proteinExistence type="predicted"/>
<gene>
    <name evidence="2" type="ORF">DT351_03245</name>
</gene>
<reference evidence="2 3" key="1">
    <citation type="submission" date="2018-07" db="EMBL/GenBank/DDBJ databases">
        <title>Lactobacillus curvatus genome sequence.</title>
        <authorList>
            <person name="Prechtl R."/>
        </authorList>
    </citation>
    <scope>NUCLEOTIDE SEQUENCE [LARGE SCALE GENOMIC DNA]</scope>
    <source>
        <strain evidence="2 3">TMW 1.1928</strain>
    </source>
</reference>
<name>A0A385ACQ4_LATCU</name>